<feature type="region of interest" description="Disordered" evidence="1">
    <location>
        <begin position="78"/>
        <end position="123"/>
    </location>
</feature>
<evidence type="ECO:0000313" key="3">
    <source>
        <dbReference type="Proteomes" id="UP001500325"/>
    </source>
</evidence>
<evidence type="ECO:0000256" key="1">
    <source>
        <dbReference type="SAM" id="MobiDB-lite"/>
    </source>
</evidence>
<evidence type="ECO:0000313" key="2">
    <source>
        <dbReference type="EMBL" id="GAA4694103.1"/>
    </source>
</evidence>
<organism evidence="2 3">
    <name type="scientific">Pseudonocardia yuanmonensis</name>
    <dbReference type="NCBI Taxonomy" id="1095914"/>
    <lineage>
        <taxon>Bacteria</taxon>
        <taxon>Bacillati</taxon>
        <taxon>Actinomycetota</taxon>
        <taxon>Actinomycetes</taxon>
        <taxon>Pseudonocardiales</taxon>
        <taxon>Pseudonocardiaceae</taxon>
        <taxon>Pseudonocardia</taxon>
    </lineage>
</organism>
<sequence length="123" mass="13034">MRRFGRCPTRPAAAPWNEVGPVRGSRACPPVRDADRAAGQSAGPRSRSGARPTPARCMILGPLPPRCPVRAPARAARLLPERNEAGRLCEREDPSLGSGPGHRDGAASDARLDSGRILLPDDV</sequence>
<feature type="region of interest" description="Disordered" evidence="1">
    <location>
        <begin position="1"/>
        <end position="56"/>
    </location>
</feature>
<feature type="compositionally biased region" description="Basic and acidic residues" evidence="1">
    <location>
        <begin position="79"/>
        <end position="94"/>
    </location>
</feature>
<keyword evidence="3" id="KW-1185">Reference proteome</keyword>
<reference evidence="3" key="1">
    <citation type="journal article" date="2019" name="Int. J. Syst. Evol. Microbiol.">
        <title>The Global Catalogue of Microorganisms (GCM) 10K type strain sequencing project: providing services to taxonomists for standard genome sequencing and annotation.</title>
        <authorList>
            <consortium name="The Broad Institute Genomics Platform"/>
            <consortium name="The Broad Institute Genome Sequencing Center for Infectious Disease"/>
            <person name="Wu L."/>
            <person name="Ma J."/>
        </authorList>
    </citation>
    <scope>NUCLEOTIDE SEQUENCE [LARGE SCALE GENOMIC DNA]</scope>
    <source>
        <strain evidence="3">JCM 18055</strain>
    </source>
</reference>
<name>A0ABP8WSA3_9PSEU</name>
<gene>
    <name evidence="2" type="ORF">GCM10023215_34600</name>
</gene>
<proteinExistence type="predicted"/>
<comment type="caution">
    <text evidence="2">The sequence shown here is derived from an EMBL/GenBank/DDBJ whole genome shotgun (WGS) entry which is preliminary data.</text>
</comment>
<dbReference type="EMBL" id="BAABIC010000011">
    <property type="protein sequence ID" value="GAA4694103.1"/>
    <property type="molecule type" value="Genomic_DNA"/>
</dbReference>
<dbReference type="Proteomes" id="UP001500325">
    <property type="component" value="Unassembled WGS sequence"/>
</dbReference>
<protein>
    <submittedName>
        <fullName evidence="2">Uncharacterized protein</fullName>
    </submittedName>
</protein>
<feature type="compositionally biased region" description="Basic and acidic residues" evidence="1">
    <location>
        <begin position="101"/>
        <end position="114"/>
    </location>
</feature>
<accession>A0ABP8WSA3</accession>